<dbReference type="InterPro" id="IPR013766">
    <property type="entry name" value="Thioredoxin_domain"/>
</dbReference>
<accession>A0A1F5S4K7</accession>
<evidence type="ECO:0000256" key="5">
    <source>
        <dbReference type="ARBA" id="ARBA00023284"/>
    </source>
</evidence>
<proteinExistence type="inferred from homology"/>
<keyword evidence="4" id="KW-1015">Disulfide bond</keyword>
<dbReference type="GO" id="GO:0016491">
    <property type="term" value="F:oxidoreductase activity"/>
    <property type="evidence" value="ECO:0007669"/>
    <property type="project" value="UniProtKB-KW"/>
</dbReference>
<dbReference type="PROSITE" id="PS51352">
    <property type="entry name" value="THIOREDOXIN_2"/>
    <property type="match status" value="1"/>
</dbReference>
<dbReference type="AlphaFoldDB" id="A0A1F5S4K7"/>
<reference evidence="8 9" key="1">
    <citation type="journal article" date="2016" name="Nat. Commun.">
        <title>Thousands of microbial genomes shed light on interconnected biogeochemical processes in an aquifer system.</title>
        <authorList>
            <person name="Anantharaman K."/>
            <person name="Brown C.T."/>
            <person name="Hug L.A."/>
            <person name="Sharon I."/>
            <person name="Castelle C.J."/>
            <person name="Probst A.J."/>
            <person name="Thomas B.C."/>
            <person name="Singh A."/>
            <person name="Wilkins M.J."/>
            <person name="Karaoz U."/>
            <person name="Brodie E.L."/>
            <person name="Williams K.H."/>
            <person name="Hubbard S.S."/>
            <person name="Banfield J.F."/>
        </authorList>
    </citation>
    <scope>NUCLEOTIDE SEQUENCE [LARGE SCALE GENOMIC DNA]</scope>
</reference>
<comment type="caution">
    <text evidence="8">The sequence shown here is derived from an EMBL/GenBank/DDBJ whole genome shotgun (WGS) entry which is preliminary data.</text>
</comment>
<dbReference type="Gene3D" id="3.40.30.10">
    <property type="entry name" value="Glutaredoxin"/>
    <property type="match status" value="1"/>
</dbReference>
<keyword evidence="5" id="KW-0676">Redox-active center</keyword>
<evidence type="ECO:0000256" key="1">
    <source>
        <dbReference type="ARBA" id="ARBA00005791"/>
    </source>
</evidence>
<keyword evidence="6" id="KW-1133">Transmembrane helix</keyword>
<dbReference type="InterPro" id="IPR012336">
    <property type="entry name" value="Thioredoxin-like_fold"/>
</dbReference>
<protein>
    <recommendedName>
        <fullName evidence="7">Thioredoxin domain-containing protein</fullName>
    </recommendedName>
</protein>
<dbReference type="PANTHER" id="PTHR13887">
    <property type="entry name" value="GLUTATHIONE S-TRANSFERASE KAPPA"/>
    <property type="match status" value="1"/>
</dbReference>
<feature type="domain" description="Thioredoxin" evidence="7">
    <location>
        <begin position="91"/>
        <end position="267"/>
    </location>
</feature>
<feature type="transmembrane region" description="Helical" evidence="6">
    <location>
        <begin position="39"/>
        <end position="65"/>
    </location>
</feature>
<evidence type="ECO:0000259" key="7">
    <source>
        <dbReference type="PROSITE" id="PS51352"/>
    </source>
</evidence>
<evidence type="ECO:0000256" key="3">
    <source>
        <dbReference type="ARBA" id="ARBA00023002"/>
    </source>
</evidence>
<dbReference type="SUPFAM" id="SSF52833">
    <property type="entry name" value="Thioredoxin-like"/>
    <property type="match status" value="1"/>
</dbReference>
<dbReference type="Proteomes" id="UP000177407">
    <property type="component" value="Unassembled WGS sequence"/>
</dbReference>
<evidence type="ECO:0000256" key="2">
    <source>
        <dbReference type="ARBA" id="ARBA00022729"/>
    </source>
</evidence>
<keyword evidence="2" id="KW-0732">Signal</keyword>
<dbReference type="Pfam" id="PF13462">
    <property type="entry name" value="Thioredoxin_4"/>
    <property type="match status" value="1"/>
</dbReference>
<sequence length="272" mass="30932">MKIFLWYNLYKFNIIKLKCMDNEVQIENIPKKKWYKRGWGISVIILGSLLLVLLVYFFAHFFYYYNGIKNGKIPLPGANNIKTGIENSTTVKIDDTAKLFHEGEPGTEDKAPFSIVGFFDFRCPLCIGVSSTVRELQQTYKGKIQFVFRNFPVVSLHPDAMLLAQAGECANLQNKFWPMYDKIFLNKSKDKISSEDLSSYAEQIGIDANKFSECLSSDKTKSLILEDTSDAEDLGVRGTPTWFIGNQKVEGPLSGNDFKKIIDKLLSEAEKK</sequence>
<evidence type="ECO:0000256" key="6">
    <source>
        <dbReference type="SAM" id="Phobius"/>
    </source>
</evidence>
<dbReference type="PANTHER" id="PTHR13887:SF14">
    <property type="entry name" value="DISULFIDE BOND FORMATION PROTEIN D"/>
    <property type="match status" value="1"/>
</dbReference>
<name>A0A1F5S4K7_9BACT</name>
<comment type="similarity">
    <text evidence="1">Belongs to the thioredoxin family. DsbA subfamily.</text>
</comment>
<gene>
    <name evidence="8" type="ORF">A2257_02480</name>
</gene>
<evidence type="ECO:0000256" key="4">
    <source>
        <dbReference type="ARBA" id="ARBA00023157"/>
    </source>
</evidence>
<keyword evidence="6" id="KW-0812">Transmembrane</keyword>
<keyword evidence="6" id="KW-0472">Membrane</keyword>
<dbReference type="InterPro" id="IPR036249">
    <property type="entry name" value="Thioredoxin-like_sf"/>
</dbReference>
<evidence type="ECO:0000313" key="8">
    <source>
        <dbReference type="EMBL" id="OGF21640.1"/>
    </source>
</evidence>
<dbReference type="EMBL" id="MFGA01000002">
    <property type="protein sequence ID" value="OGF21640.1"/>
    <property type="molecule type" value="Genomic_DNA"/>
</dbReference>
<evidence type="ECO:0000313" key="9">
    <source>
        <dbReference type="Proteomes" id="UP000177407"/>
    </source>
</evidence>
<organism evidence="8 9">
    <name type="scientific">Candidatus Falkowbacteria bacterium RIFOXYA2_FULL_38_12</name>
    <dbReference type="NCBI Taxonomy" id="1797993"/>
    <lineage>
        <taxon>Bacteria</taxon>
        <taxon>Candidatus Falkowiibacteriota</taxon>
    </lineage>
</organism>
<keyword evidence="3" id="KW-0560">Oxidoreductase</keyword>